<keyword evidence="2" id="KW-0547">Nucleotide-binding</keyword>
<dbReference type="PROSITE" id="PS51720">
    <property type="entry name" value="G_AIG1"/>
    <property type="match status" value="1"/>
</dbReference>
<dbReference type="SUPFAM" id="SSF52540">
    <property type="entry name" value="P-loop containing nucleoside triphosphate hydrolases"/>
    <property type="match status" value="1"/>
</dbReference>
<protein>
    <recommendedName>
        <fullName evidence="6">AIG1-type G domain-containing protein</fullName>
    </recommendedName>
</protein>
<evidence type="ECO:0000259" key="6">
    <source>
        <dbReference type="PROSITE" id="PS51720"/>
    </source>
</evidence>
<sequence>MHQSTLQQAAETHSLKSTPLLSTSTLRVWLYTQGMGLSDDSAQFLQKEEGFVNGHPVTVVDTPGLFDTHVPTDDVKQEILKCISLLSPGPHVFLLVLRIGRLTKEEMETLNLIKETFGRNAGMFSIIIFTHGDQLQDKTIESCLEDTDSHMKKLIRDCGEEKARRKEEREKLSKLEGAFIRECKEEEEKRKREDKAKREQEERERKEMGEEHERKLKETKRKYEDEARKHAEEFNEFRAKYNKDFQALMVKHDLEMQELKLKHARECLEHEKEYSALSELSKQKEKNLNEKMKEMEDKHQREVDELKKKYESKCVLL</sequence>
<dbReference type="EMBL" id="JAYMGO010000003">
    <property type="protein sequence ID" value="KAL1277872.1"/>
    <property type="molecule type" value="Genomic_DNA"/>
</dbReference>
<dbReference type="InterPro" id="IPR027417">
    <property type="entry name" value="P-loop_NTPase"/>
</dbReference>
<name>A0ABR3NM89_9TELE</name>
<comment type="similarity">
    <text evidence="1">Belongs to the TRAFAC class TrmE-Era-EngA-EngB-Septin-like GTPase superfamily. AIG1/Toc34/Toc159-like paraseptin GTPase family. IAN subfamily.</text>
</comment>
<evidence type="ECO:0000256" key="5">
    <source>
        <dbReference type="SAM" id="MobiDB-lite"/>
    </source>
</evidence>
<evidence type="ECO:0000256" key="4">
    <source>
        <dbReference type="SAM" id="Coils"/>
    </source>
</evidence>
<reference evidence="7 8" key="1">
    <citation type="submission" date="2023-09" db="EMBL/GenBank/DDBJ databases">
        <authorList>
            <person name="Wang M."/>
        </authorList>
    </citation>
    <scope>NUCLEOTIDE SEQUENCE [LARGE SCALE GENOMIC DNA]</scope>
    <source>
        <strain evidence="7">GT-2023</strain>
        <tissue evidence="7">Liver</tissue>
    </source>
</reference>
<accession>A0ABR3NM89</accession>
<feature type="coiled-coil region" evidence="4">
    <location>
        <begin position="274"/>
        <end position="309"/>
    </location>
</feature>
<evidence type="ECO:0000313" key="7">
    <source>
        <dbReference type="EMBL" id="KAL1277872.1"/>
    </source>
</evidence>
<comment type="caution">
    <text evidence="7">The sequence shown here is derived from an EMBL/GenBank/DDBJ whole genome shotgun (WGS) entry which is preliminary data.</text>
</comment>
<dbReference type="PANTHER" id="PTHR10903:SF170">
    <property type="entry name" value="GTPASE IMAP FAMILY MEMBER 7"/>
    <property type="match status" value="1"/>
</dbReference>
<dbReference type="InterPro" id="IPR045058">
    <property type="entry name" value="GIMA/IAN/Toc"/>
</dbReference>
<dbReference type="Pfam" id="PF04548">
    <property type="entry name" value="AIG1"/>
    <property type="match status" value="1"/>
</dbReference>
<organism evidence="7 8">
    <name type="scientific">Cirrhinus molitorella</name>
    <name type="common">mud carp</name>
    <dbReference type="NCBI Taxonomy" id="172907"/>
    <lineage>
        <taxon>Eukaryota</taxon>
        <taxon>Metazoa</taxon>
        <taxon>Chordata</taxon>
        <taxon>Craniata</taxon>
        <taxon>Vertebrata</taxon>
        <taxon>Euteleostomi</taxon>
        <taxon>Actinopterygii</taxon>
        <taxon>Neopterygii</taxon>
        <taxon>Teleostei</taxon>
        <taxon>Ostariophysi</taxon>
        <taxon>Cypriniformes</taxon>
        <taxon>Cyprinidae</taxon>
        <taxon>Labeoninae</taxon>
        <taxon>Labeonini</taxon>
        <taxon>Cirrhinus</taxon>
    </lineage>
</organism>
<gene>
    <name evidence="7" type="ORF">QQF64_024545</name>
</gene>
<dbReference type="PANTHER" id="PTHR10903">
    <property type="entry name" value="GTPASE, IMAP FAMILY MEMBER-RELATED"/>
    <property type="match status" value="1"/>
</dbReference>
<dbReference type="InterPro" id="IPR006703">
    <property type="entry name" value="G_AIG1"/>
</dbReference>
<proteinExistence type="inferred from homology"/>
<dbReference type="Proteomes" id="UP001558613">
    <property type="component" value="Unassembled WGS sequence"/>
</dbReference>
<keyword evidence="8" id="KW-1185">Reference proteome</keyword>
<keyword evidence="3" id="KW-0342">GTP-binding</keyword>
<feature type="domain" description="AIG1-type G" evidence="6">
    <location>
        <begin position="1"/>
        <end position="201"/>
    </location>
</feature>
<evidence type="ECO:0000313" key="8">
    <source>
        <dbReference type="Proteomes" id="UP001558613"/>
    </source>
</evidence>
<evidence type="ECO:0000256" key="1">
    <source>
        <dbReference type="ARBA" id="ARBA00008535"/>
    </source>
</evidence>
<evidence type="ECO:0000256" key="3">
    <source>
        <dbReference type="ARBA" id="ARBA00023134"/>
    </source>
</evidence>
<dbReference type="Gene3D" id="3.40.50.300">
    <property type="entry name" value="P-loop containing nucleotide triphosphate hydrolases"/>
    <property type="match status" value="1"/>
</dbReference>
<feature type="region of interest" description="Disordered" evidence="5">
    <location>
        <begin position="189"/>
        <end position="222"/>
    </location>
</feature>
<keyword evidence="4" id="KW-0175">Coiled coil</keyword>
<evidence type="ECO:0000256" key="2">
    <source>
        <dbReference type="ARBA" id="ARBA00022741"/>
    </source>
</evidence>